<dbReference type="Proteomes" id="UP001209229">
    <property type="component" value="Unassembled WGS sequence"/>
</dbReference>
<evidence type="ECO:0000256" key="3">
    <source>
        <dbReference type="ARBA" id="ARBA00023277"/>
    </source>
</evidence>
<dbReference type="FunFam" id="2.60.40.10:FF:000495">
    <property type="entry name" value="Periplasmic beta-glucosidase"/>
    <property type="match status" value="1"/>
</dbReference>
<dbReference type="InterPro" id="IPR001764">
    <property type="entry name" value="Glyco_hydro_3_N"/>
</dbReference>
<dbReference type="SUPFAM" id="SSF51445">
    <property type="entry name" value="(Trans)glycosidases"/>
    <property type="match status" value="1"/>
</dbReference>
<dbReference type="InterPro" id="IPR017853">
    <property type="entry name" value="GH"/>
</dbReference>
<dbReference type="GO" id="GO:0008422">
    <property type="term" value="F:beta-glucosidase activity"/>
    <property type="evidence" value="ECO:0007669"/>
    <property type="project" value="UniProtKB-ARBA"/>
</dbReference>
<dbReference type="Gene3D" id="3.40.50.1700">
    <property type="entry name" value="Glycoside hydrolase family 3 C-terminal domain"/>
    <property type="match status" value="1"/>
</dbReference>
<evidence type="ECO:0000256" key="4">
    <source>
        <dbReference type="RuleBase" id="RU361161"/>
    </source>
</evidence>
<evidence type="ECO:0000256" key="1">
    <source>
        <dbReference type="ARBA" id="ARBA00005336"/>
    </source>
</evidence>
<dbReference type="InterPro" id="IPR019800">
    <property type="entry name" value="Glyco_hydro_3_AS"/>
</dbReference>
<comment type="similarity">
    <text evidence="1 4">Belongs to the glycosyl hydrolase 3 family.</text>
</comment>
<dbReference type="InterPro" id="IPR013783">
    <property type="entry name" value="Ig-like_fold"/>
</dbReference>
<name>A0AAE3M3E9_9BACT</name>
<dbReference type="Gene3D" id="3.20.20.300">
    <property type="entry name" value="Glycoside hydrolase, family 3, N-terminal domain"/>
    <property type="match status" value="1"/>
</dbReference>
<accession>A0AAE3M3E9</accession>
<keyword evidence="3" id="KW-0119">Carbohydrate metabolism</keyword>
<keyword evidence="7" id="KW-1185">Reference proteome</keyword>
<sequence>MNKIKSRLKRLGILSIAVAGSLQLTMAQKAPQFGKASIDEVIKAMTPEEKAELLIGPGMPGYAGLVPLEGEPDVRVLGAAGGNAAISRLGIPETVFADGPAGLRIQPKRNNDPNTYYATVFPVGTALASTWNTELIESVGIAMGEEVKEYGVDVLLAPAANIHRNPLNGRNFEYFSEDPLLSGKIAAAYINGIQSHNVGTSLKHFAANNQETNRLSVNAHITERAMREIYLKGFEIAVKEAQPWTIMTAYNKINGHYASASHDLITKVLREEWGYKGIIMTDWFGGYPGFQSIMDPNAVSDVVAQLEAGNDLMMPGTKEQKQVLIKALKEGTIDENAVNASLKRILEYIAATPTVKKYKYSNKPDLKAHAEVTRNAATEGMVLLKNEADILPYTSKTGTIAVFGGTSYSFISGGTGSGDVNEAYSVSLIEGLDNAGYSIDKELQGMYEPFVKEAEIKELKRREENGGLLADVHRLPEMPLSKELVAKKAQSSDIAIITIGRNAGEQHDRKIDNDFYLGQDEVKMINAVTEAFHAKDKKVIVILNIGGVIETASWKDKVDAILLAWQPGQEGGNSVADVLSGKSNPSGKLTMTFPVDYNHHASAVNWMGVPLHDPKDVFYKEGIYVGYRYFNTFDVTPSYEFGYGDSYTTFDYSDLQLSSTDFKDDIEVSVKVTNTGKVAGKEVVQLYIAAPAKLADKPAEELKAFAKTKELAPGKSQTLKFTIKASDLASFIDAQSAWIAEKGTYTVKVGASSLDIKLKDEFSLTSNITTEKVHNAFDLDVTMDDVLENN</sequence>
<organism evidence="6 7">
    <name type="scientific">Plebeiibacterium sediminum</name>
    <dbReference type="NCBI Taxonomy" id="2992112"/>
    <lineage>
        <taxon>Bacteria</taxon>
        <taxon>Pseudomonadati</taxon>
        <taxon>Bacteroidota</taxon>
        <taxon>Bacteroidia</taxon>
        <taxon>Marinilabiliales</taxon>
        <taxon>Marinilabiliaceae</taxon>
        <taxon>Plebeiibacterium</taxon>
    </lineage>
</organism>
<dbReference type="InterPro" id="IPR050288">
    <property type="entry name" value="Cellulose_deg_GH3"/>
</dbReference>
<comment type="caution">
    <text evidence="6">The sequence shown here is derived from an EMBL/GenBank/DDBJ whole genome shotgun (WGS) entry which is preliminary data.</text>
</comment>
<proteinExistence type="inferred from homology"/>
<dbReference type="PRINTS" id="PR00133">
    <property type="entry name" value="GLHYDRLASE3"/>
</dbReference>
<dbReference type="GO" id="GO:0005975">
    <property type="term" value="P:carbohydrate metabolic process"/>
    <property type="evidence" value="ECO:0007669"/>
    <property type="project" value="InterPro"/>
</dbReference>
<dbReference type="InterPro" id="IPR002772">
    <property type="entry name" value="Glyco_hydro_3_C"/>
</dbReference>
<dbReference type="PANTHER" id="PTHR42715:SF10">
    <property type="entry name" value="BETA-GLUCOSIDASE"/>
    <property type="match status" value="1"/>
</dbReference>
<dbReference type="Pfam" id="PF01915">
    <property type="entry name" value="Glyco_hydro_3_C"/>
    <property type="match status" value="1"/>
</dbReference>
<keyword evidence="4" id="KW-0326">Glycosidase</keyword>
<dbReference type="PROSITE" id="PS00775">
    <property type="entry name" value="GLYCOSYL_HYDROL_F3"/>
    <property type="match status" value="1"/>
</dbReference>
<reference evidence="6" key="1">
    <citation type="submission" date="2022-10" db="EMBL/GenBank/DDBJ databases">
        <authorList>
            <person name="Yu W.X."/>
        </authorList>
    </citation>
    <scope>NUCLEOTIDE SEQUENCE</scope>
    <source>
        <strain evidence="6">AAT</strain>
    </source>
</reference>
<protein>
    <submittedName>
        <fullName evidence="6">Glycoside hydrolase family 3 C-terminal domain-containing protein</fullName>
    </submittedName>
</protein>
<dbReference type="InterPro" id="IPR026891">
    <property type="entry name" value="Fn3-like"/>
</dbReference>
<evidence type="ECO:0000313" key="7">
    <source>
        <dbReference type="Proteomes" id="UP001209229"/>
    </source>
</evidence>
<evidence type="ECO:0000256" key="2">
    <source>
        <dbReference type="ARBA" id="ARBA00022801"/>
    </source>
</evidence>
<dbReference type="SMART" id="SM01217">
    <property type="entry name" value="Fn3_like"/>
    <property type="match status" value="1"/>
</dbReference>
<dbReference type="Pfam" id="PF14310">
    <property type="entry name" value="Fn3-like"/>
    <property type="match status" value="1"/>
</dbReference>
<dbReference type="PANTHER" id="PTHR42715">
    <property type="entry name" value="BETA-GLUCOSIDASE"/>
    <property type="match status" value="1"/>
</dbReference>
<keyword evidence="2 4" id="KW-0378">Hydrolase</keyword>
<dbReference type="Gene3D" id="2.60.40.10">
    <property type="entry name" value="Immunoglobulins"/>
    <property type="match status" value="1"/>
</dbReference>
<dbReference type="Pfam" id="PF00933">
    <property type="entry name" value="Glyco_hydro_3"/>
    <property type="match status" value="1"/>
</dbReference>
<dbReference type="EMBL" id="JAPDPJ010000014">
    <property type="protein sequence ID" value="MCW3786457.1"/>
    <property type="molecule type" value="Genomic_DNA"/>
</dbReference>
<evidence type="ECO:0000313" key="6">
    <source>
        <dbReference type="EMBL" id="MCW3786457.1"/>
    </source>
</evidence>
<feature type="domain" description="Fibronectin type III-like" evidence="5">
    <location>
        <begin position="682"/>
        <end position="753"/>
    </location>
</feature>
<dbReference type="RefSeq" id="WP_301190021.1">
    <property type="nucleotide sequence ID" value="NZ_JAPDPJ010000014.1"/>
</dbReference>
<dbReference type="SUPFAM" id="SSF52279">
    <property type="entry name" value="Beta-D-glucan exohydrolase, C-terminal domain"/>
    <property type="match status" value="1"/>
</dbReference>
<dbReference type="AlphaFoldDB" id="A0AAE3M3E9"/>
<evidence type="ECO:0000259" key="5">
    <source>
        <dbReference type="SMART" id="SM01217"/>
    </source>
</evidence>
<dbReference type="InterPro" id="IPR036962">
    <property type="entry name" value="Glyco_hydro_3_N_sf"/>
</dbReference>
<gene>
    <name evidence="6" type="ORF">OM075_08255</name>
</gene>
<dbReference type="InterPro" id="IPR036881">
    <property type="entry name" value="Glyco_hydro_3_C_sf"/>
</dbReference>